<keyword evidence="6 10" id="KW-0573">Peptidoglycan synthesis</keyword>
<evidence type="ECO:0000256" key="10">
    <source>
        <dbReference type="HAMAP-Rule" id="MF_00033"/>
    </source>
</evidence>
<dbReference type="HAMAP" id="MF_00033">
    <property type="entry name" value="MurG"/>
    <property type="match status" value="1"/>
</dbReference>
<feature type="domain" description="Glycosyl transferase family 28 C-terminal" evidence="13">
    <location>
        <begin position="191"/>
        <end position="359"/>
    </location>
</feature>
<feature type="domain" description="Glycosyltransferase family 28 N-terminal" evidence="12">
    <location>
        <begin position="5"/>
        <end position="145"/>
    </location>
</feature>
<evidence type="ECO:0000256" key="2">
    <source>
        <dbReference type="ARBA" id="ARBA00022618"/>
    </source>
</evidence>
<dbReference type="OrthoDB" id="9808936at2"/>
<evidence type="ECO:0000256" key="5">
    <source>
        <dbReference type="ARBA" id="ARBA00022960"/>
    </source>
</evidence>
<dbReference type="EMBL" id="LOHZ01000025">
    <property type="protein sequence ID" value="KYO66681.1"/>
    <property type="molecule type" value="Genomic_DNA"/>
</dbReference>
<accession>A0A162MM19</accession>
<keyword evidence="3 10" id="KW-0328">Glycosyltransferase</keyword>
<keyword evidence="11" id="KW-0812">Transmembrane</keyword>
<evidence type="ECO:0000313" key="15">
    <source>
        <dbReference type="Proteomes" id="UP000075737"/>
    </source>
</evidence>
<keyword evidence="9 10" id="KW-0961">Cell wall biogenesis/degradation</keyword>
<comment type="caution">
    <text evidence="10">Lacks conserved residue(s) required for the propagation of feature annotation.</text>
</comment>
<gene>
    <name evidence="10 14" type="primary">murG</name>
    <name evidence="14" type="ORF">ATZ99_09250</name>
</gene>
<dbReference type="GO" id="GO:0071555">
    <property type="term" value="P:cell wall organization"/>
    <property type="evidence" value="ECO:0007669"/>
    <property type="project" value="UniProtKB-KW"/>
</dbReference>
<dbReference type="Proteomes" id="UP000075737">
    <property type="component" value="Unassembled WGS sequence"/>
</dbReference>
<dbReference type="GO" id="GO:0009252">
    <property type="term" value="P:peptidoglycan biosynthetic process"/>
    <property type="evidence" value="ECO:0007669"/>
    <property type="project" value="UniProtKB-UniRule"/>
</dbReference>
<dbReference type="Pfam" id="PF03033">
    <property type="entry name" value="Glyco_transf_28"/>
    <property type="match status" value="1"/>
</dbReference>
<dbReference type="PANTHER" id="PTHR21015">
    <property type="entry name" value="UDP-N-ACETYLGLUCOSAMINE--N-ACETYLMURAMYL-(PENTAPEPTIDE) PYROPHOSPHORYL-UNDECAPRENOL N-ACETYLGLUCOSAMINE TRANSFERASE 1"/>
    <property type="match status" value="1"/>
</dbReference>
<evidence type="ECO:0000256" key="7">
    <source>
        <dbReference type="ARBA" id="ARBA00023136"/>
    </source>
</evidence>
<feature type="binding site" evidence="10">
    <location>
        <position position="126"/>
    </location>
    <ligand>
        <name>UDP-N-acetyl-alpha-D-glucosamine</name>
        <dbReference type="ChEBI" id="CHEBI:57705"/>
    </ligand>
</feature>
<feature type="binding site" evidence="10">
    <location>
        <position position="167"/>
    </location>
    <ligand>
        <name>UDP-N-acetyl-alpha-D-glucosamine</name>
        <dbReference type="ChEBI" id="CHEBI:57705"/>
    </ligand>
</feature>
<dbReference type="CDD" id="cd03785">
    <property type="entry name" value="GT28_MurG"/>
    <property type="match status" value="1"/>
</dbReference>
<keyword evidence="11" id="KW-1133">Transmembrane helix</keyword>
<feature type="binding site" evidence="10">
    <location>
        <position position="197"/>
    </location>
    <ligand>
        <name>UDP-N-acetyl-alpha-D-glucosamine</name>
        <dbReference type="ChEBI" id="CHEBI:57705"/>
    </ligand>
</feature>
<evidence type="ECO:0000256" key="4">
    <source>
        <dbReference type="ARBA" id="ARBA00022679"/>
    </source>
</evidence>
<dbReference type="SUPFAM" id="SSF53756">
    <property type="entry name" value="UDP-Glycosyltransferase/glycogen phosphorylase"/>
    <property type="match status" value="1"/>
</dbReference>
<evidence type="ECO:0000256" key="11">
    <source>
        <dbReference type="SAM" id="Phobius"/>
    </source>
</evidence>
<keyword evidence="7 10" id="KW-0472">Membrane</keyword>
<evidence type="ECO:0000256" key="1">
    <source>
        <dbReference type="ARBA" id="ARBA00022475"/>
    </source>
</evidence>
<feature type="binding site" evidence="10">
    <location>
        <position position="302"/>
    </location>
    <ligand>
        <name>UDP-N-acetyl-alpha-D-glucosamine</name>
        <dbReference type="ChEBI" id="CHEBI:57705"/>
    </ligand>
</feature>
<feature type="transmembrane region" description="Helical" evidence="11">
    <location>
        <begin position="97"/>
        <end position="118"/>
    </location>
</feature>
<comment type="pathway">
    <text evidence="10">Cell wall biogenesis; peptidoglycan biosynthesis.</text>
</comment>
<keyword evidence="1 10" id="KW-1003">Cell membrane</keyword>
<dbReference type="GO" id="GO:0005886">
    <property type="term" value="C:plasma membrane"/>
    <property type="evidence" value="ECO:0007669"/>
    <property type="project" value="UniProtKB-SubCell"/>
</dbReference>
<organism evidence="14 15">
    <name type="scientific">Thermovenabulum gondwanense</name>
    <dbReference type="NCBI Taxonomy" id="520767"/>
    <lineage>
        <taxon>Bacteria</taxon>
        <taxon>Bacillati</taxon>
        <taxon>Bacillota</taxon>
        <taxon>Clostridia</taxon>
        <taxon>Thermosediminibacterales</taxon>
        <taxon>Thermosediminibacteraceae</taxon>
        <taxon>Thermovenabulum</taxon>
    </lineage>
</organism>
<proteinExistence type="inferred from homology"/>
<dbReference type="AlphaFoldDB" id="A0A162MM19"/>
<keyword evidence="8 10" id="KW-0131">Cell cycle</keyword>
<dbReference type="GO" id="GO:0008360">
    <property type="term" value="P:regulation of cell shape"/>
    <property type="evidence" value="ECO:0007669"/>
    <property type="project" value="UniProtKB-KW"/>
</dbReference>
<dbReference type="GO" id="GO:0005975">
    <property type="term" value="P:carbohydrate metabolic process"/>
    <property type="evidence" value="ECO:0007669"/>
    <property type="project" value="InterPro"/>
</dbReference>
<evidence type="ECO:0000256" key="8">
    <source>
        <dbReference type="ARBA" id="ARBA00023306"/>
    </source>
</evidence>
<evidence type="ECO:0000313" key="14">
    <source>
        <dbReference type="EMBL" id="KYO66681.1"/>
    </source>
</evidence>
<comment type="similarity">
    <text evidence="10">Belongs to the glycosyltransferase 28 family. MurG subfamily.</text>
</comment>
<dbReference type="STRING" id="520767.ATZ99_09250"/>
<dbReference type="Pfam" id="PF04101">
    <property type="entry name" value="Glyco_tran_28_C"/>
    <property type="match status" value="1"/>
</dbReference>
<dbReference type="PATRIC" id="fig|520767.4.peg.1020"/>
<keyword evidence="4 10" id="KW-0808">Transferase</keyword>
<dbReference type="EC" id="2.4.1.227" evidence="10"/>
<evidence type="ECO:0000256" key="3">
    <source>
        <dbReference type="ARBA" id="ARBA00022676"/>
    </source>
</evidence>
<dbReference type="InterPro" id="IPR007235">
    <property type="entry name" value="Glyco_trans_28_C"/>
</dbReference>
<dbReference type="GO" id="GO:0051301">
    <property type="term" value="P:cell division"/>
    <property type="evidence" value="ECO:0007669"/>
    <property type="project" value="UniProtKB-KW"/>
</dbReference>
<dbReference type="RefSeq" id="WP_068748076.1">
    <property type="nucleotide sequence ID" value="NZ_LOHZ01000025.1"/>
</dbReference>
<dbReference type="PANTHER" id="PTHR21015:SF22">
    <property type="entry name" value="GLYCOSYLTRANSFERASE"/>
    <property type="match status" value="1"/>
</dbReference>
<dbReference type="InterPro" id="IPR006009">
    <property type="entry name" value="GlcNAc_MurG"/>
</dbReference>
<dbReference type="UniPathway" id="UPA00219"/>
<dbReference type="NCBIfam" id="TIGR01133">
    <property type="entry name" value="murG"/>
    <property type="match status" value="1"/>
</dbReference>
<evidence type="ECO:0000259" key="12">
    <source>
        <dbReference type="Pfam" id="PF03033"/>
    </source>
</evidence>
<comment type="caution">
    <text evidence="14">The sequence shown here is derived from an EMBL/GenBank/DDBJ whole genome shotgun (WGS) entry which is preliminary data.</text>
</comment>
<protein>
    <recommendedName>
        <fullName evidence="10">UDP-N-acetylglucosamine--N-acetylmuramyl-(pentapeptide) pyrophosphoryl-undecaprenol N-acetylglucosamine transferase</fullName>
        <ecNumber evidence="10">2.4.1.227</ecNumber>
    </recommendedName>
    <alternativeName>
        <fullName evidence="10">Undecaprenyl-PP-MurNAc-pentapeptide-UDPGlcNAc GlcNAc transferase</fullName>
    </alternativeName>
</protein>
<comment type="catalytic activity">
    <reaction evidence="10">
        <text>di-trans,octa-cis-undecaprenyl diphospho-N-acetyl-alpha-D-muramoyl-L-alanyl-D-glutamyl-meso-2,6-diaminopimeloyl-D-alanyl-D-alanine + UDP-N-acetyl-alpha-D-glucosamine = di-trans,octa-cis-undecaprenyl diphospho-[N-acetyl-alpha-D-glucosaminyl-(1-&gt;4)]-N-acetyl-alpha-D-muramoyl-L-alanyl-D-glutamyl-meso-2,6-diaminopimeloyl-D-alanyl-D-alanine + UDP + H(+)</text>
        <dbReference type="Rhea" id="RHEA:31227"/>
        <dbReference type="ChEBI" id="CHEBI:15378"/>
        <dbReference type="ChEBI" id="CHEBI:57705"/>
        <dbReference type="ChEBI" id="CHEBI:58223"/>
        <dbReference type="ChEBI" id="CHEBI:61387"/>
        <dbReference type="ChEBI" id="CHEBI:61388"/>
        <dbReference type="EC" id="2.4.1.227"/>
    </reaction>
</comment>
<name>A0A162MM19_9FIRM</name>
<comment type="subcellular location">
    <subcellularLocation>
        <location evidence="10">Cell membrane</location>
        <topology evidence="10">Peripheral membrane protein</topology>
        <orientation evidence="10">Cytoplasmic side</orientation>
    </subcellularLocation>
</comment>
<dbReference type="Gene3D" id="3.40.50.2000">
    <property type="entry name" value="Glycogen Phosphorylase B"/>
    <property type="match status" value="2"/>
</dbReference>
<evidence type="ECO:0000259" key="13">
    <source>
        <dbReference type="Pfam" id="PF04101"/>
    </source>
</evidence>
<keyword evidence="2 10" id="KW-0132">Cell division</keyword>
<keyword evidence="15" id="KW-1185">Reference proteome</keyword>
<comment type="function">
    <text evidence="10">Cell wall formation. Catalyzes the transfer of a GlcNAc subunit on undecaprenyl-pyrophosphoryl-MurNAc-pentapeptide (lipid intermediate I) to form undecaprenyl-pyrophosphoryl-MurNAc-(pentapeptide)GlcNAc (lipid intermediate II).</text>
</comment>
<dbReference type="InterPro" id="IPR004276">
    <property type="entry name" value="GlycoTrans_28_N"/>
</dbReference>
<reference evidence="14 15" key="1">
    <citation type="submission" date="2015-12" db="EMBL/GenBank/DDBJ databases">
        <title>Draft genome of Thermovenabulum gondwanense isolated from a red thermophilic microbial mat colonisisng an outflow channel of a bore well.</title>
        <authorList>
            <person name="Patel B.K."/>
        </authorList>
    </citation>
    <scope>NUCLEOTIDE SEQUENCE [LARGE SCALE GENOMIC DNA]</scope>
    <source>
        <strain evidence="14 15">R270</strain>
    </source>
</reference>
<evidence type="ECO:0000256" key="9">
    <source>
        <dbReference type="ARBA" id="ARBA00023316"/>
    </source>
</evidence>
<sequence>MRKKVLFAGGGTGGHIYPAIAIAKGLMSKLEDIEAVFVGTERGMEKELVPMSGFRLEKIRVKGFKRRISMDTLITLKEMVLGGFDAIRILRREKPDLVIGTGGYVAGPVVFFAAFMGIPTLIHEQNVKPGVTNRILGKFVDKIAISFAESVKYFPSGKCVLTGNPVRPEIINADKRTASEILNINSNIPLVLSFGGSQGAKKINEAVMDLIVKIKDKIEFQLLHVTGKNNYDIFLKELERRGINWDRFGHIKIKPYLYNMQDALACADLVVSRAGAITISEITVCGKPSILIPLPSAADNHQYFNARYLEKNNAALVIEERFLNGEILFRYIKEILGDKNKYKKMAQCSKELGKPDALNKIVDIAIGLLYKK</sequence>
<keyword evidence="5 10" id="KW-0133">Cell shape</keyword>
<feature type="binding site" evidence="10">
    <location>
        <begin position="12"/>
        <end position="14"/>
    </location>
    <ligand>
        <name>UDP-N-acetyl-alpha-D-glucosamine</name>
        <dbReference type="ChEBI" id="CHEBI:57705"/>
    </ligand>
</feature>
<dbReference type="GO" id="GO:0051991">
    <property type="term" value="F:UDP-N-acetyl-D-glucosamine:N-acetylmuramoyl-L-alanyl-D-glutamyl-meso-2,6-diaminopimelyl-D-alanyl-D-alanine-diphosphoundecaprenol 4-beta-N-acetylglucosaminlytransferase activity"/>
    <property type="evidence" value="ECO:0007669"/>
    <property type="project" value="RHEA"/>
</dbReference>
<evidence type="ECO:0000256" key="6">
    <source>
        <dbReference type="ARBA" id="ARBA00022984"/>
    </source>
</evidence>
<dbReference type="GO" id="GO:0050511">
    <property type="term" value="F:undecaprenyldiphospho-muramoylpentapeptide beta-N-acetylglucosaminyltransferase activity"/>
    <property type="evidence" value="ECO:0007669"/>
    <property type="project" value="UniProtKB-UniRule"/>
</dbReference>